<accession>A0ACB7FFH4</accession>
<evidence type="ECO:0000313" key="2">
    <source>
        <dbReference type="Proteomes" id="UP000805704"/>
    </source>
</evidence>
<comment type="caution">
    <text evidence="1">The sequence shown here is derived from an EMBL/GenBank/DDBJ whole genome shotgun (WGS) entry which is preliminary data.</text>
</comment>
<organism evidence="1 2">
    <name type="scientific">Nibea albiflora</name>
    <name type="common">Yellow drum</name>
    <name type="synonym">Corvina albiflora</name>
    <dbReference type="NCBI Taxonomy" id="240163"/>
    <lineage>
        <taxon>Eukaryota</taxon>
        <taxon>Metazoa</taxon>
        <taxon>Chordata</taxon>
        <taxon>Craniata</taxon>
        <taxon>Vertebrata</taxon>
        <taxon>Euteleostomi</taxon>
        <taxon>Actinopterygii</taxon>
        <taxon>Neopterygii</taxon>
        <taxon>Teleostei</taxon>
        <taxon>Neoteleostei</taxon>
        <taxon>Acanthomorphata</taxon>
        <taxon>Eupercaria</taxon>
        <taxon>Sciaenidae</taxon>
        <taxon>Nibea</taxon>
    </lineage>
</organism>
<gene>
    <name evidence="1" type="primary">GALT-1.2</name>
    <name evidence="1" type="ORF">GBF38_021527</name>
</gene>
<proteinExistence type="predicted"/>
<evidence type="ECO:0000313" key="1">
    <source>
        <dbReference type="EMBL" id="KAG8013250.1"/>
    </source>
</evidence>
<reference evidence="1" key="1">
    <citation type="submission" date="2020-04" db="EMBL/GenBank/DDBJ databases">
        <title>A chromosome-scale assembly and high-density genetic map of the yellow drum (Nibea albiflora) genome.</title>
        <authorList>
            <person name="Xu D."/>
            <person name="Zhang W."/>
            <person name="Chen R."/>
            <person name="Tan P."/>
            <person name="Wang L."/>
            <person name="Song H."/>
            <person name="Tian L."/>
            <person name="Zhu Q."/>
            <person name="Wang B."/>
        </authorList>
    </citation>
    <scope>NUCLEOTIDE SEQUENCE</scope>
    <source>
        <strain evidence="1">ZJHYS-2018</strain>
    </source>
</reference>
<dbReference type="EMBL" id="CM024799">
    <property type="protein sequence ID" value="KAG8013250.1"/>
    <property type="molecule type" value="Genomic_DNA"/>
</dbReference>
<name>A0ACB7FFH4_NIBAL</name>
<keyword evidence="2" id="KW-1185">Reference proteome</keyword>
<protein>
    <submittedName>
        <fullName evidence="1">Beta-1</fullName>
    </submittedName>
</protein>
<sequence>MDEWKRLRRMFFFLFFGIFISMVVVVKVSFDHTYKIVPQPIRNIHRVSHTCPQEVSDQTITPLRNTKHLLVSAYMDRRVKDFDIRIIGIFKRDSIQPLKCVFCCAGVFPNTTTPATIKEHPDNFGFAFITTFVMCQIPQNCSATHVSLLTKNDSARVPIWLPIRNQKTAGKEEIKTRFNMTVCISNLFEFNNALQYAQTLELYRLLGVDRVVIYNTSCGPDLDHLLQSYSQEGFVEMVPWPIDKHMNPSHGWLFSAHGGDMHYYGQIATLNECLYRYMDQSRYVLLHDIDEIMMPYEHDSLQVLLDALQEQLPKVGVFQVENHIYPKKPFEESKKGPLPEWRGVPGFNILEHVYKWDRLSGFLAYKLIVQPRMVVQTSVHYITETKAEQFLIPHELGHLIHCPVSTPYVKPLKDIQVDTRLWDFNDKLIPNVNQVLRRLGLLRLERQS</sequence>
<dbReference type="Proteomes" id="UP000805704">
    <property type="component" value="Chromosome 11"/>
</dbReference>